<keyword evidence="8" id="KW-1185">Reference proteome</keyword>
<organism evidence="7 8">
    <name type="scientific">Craurococcus roseus</name>
    <dbReference type="NCBI Taxonomy" id="77585"/>
    <lineage>
        <taxon>Bacteria</taxon>
        <taxon>Pseudomonadati</taxon>
        <taxon>Pseudomonadota</taxon>
        <taxon>Alphaproteobacteria</taxon>
        <taxon>Acetobacterales</taxon>
        <taxon>Acetobacteraceae</taxon>
        <taxon>Craurococcus</taxon>
    </lineage>
</organism>
<comment type="caution">
    <text evidence="7">The sequence shown here is derived from an EMBL/GenBank/DDBJ whole genome shotgun (WGS) entry which is preliminary data.</text>
</comment>
<evidence type="ECO:0000256" key="4">
    <source>
        <dbReference type="ARBA" id="ARBA00023098"/>
    </source>
</evidence>
<evidence type="ECO:0000256" key="2">
    <source>
        <dbReference type="ARBA" id="ARBA00022598"/>
    </source>
</evidence>
<gene>
    <name evidence="7" type="ORF">GCM10009416_42710</name>
</gene>
<dbReference type="PANTHER" id="PTHR43859:SF4">
    <property type="entry name" value="BUTANOATE--COA LIGASE AAE1-RELATED"/>
    <property type="match status" value="1"/>
</dbReference>
<keyword evidence="3" id="KW-0276">Fatty acid metabolism</keyword>
<dbReference type="PANTHER" id="PTHR43859">
    <property type="entry name" value="ACYL-ACTIVATING ENZYME"/>
    <property type="match status" value="1"/>
</dbReference>
<feature type="domain" description="AMP-dependent synthetase/ligase" evidence="5">
    <location>
        <begin position="23"/>
        <end position="404"/>
    </location>
</feature>
<protein>
    <submittedName>
        <fullName evidence="7">Acyl-CoA synthetase</fullName>
    </submittedName>
</protein>
<evidence type="ECO:0000256" key="1">
    <source>
        <dbReference type="ARBA" id="ARBA00006432"/>
    </source>
</evidence>
<dbReference type="InterPro" id="IPR025110">
    <property type="entry name" value="AMP-bd_C"/>
</dbReference>
<feature type="domain" description="AMP-binding enzyme C-terminal" evidence="6">
    <location>
        <begin position="454"/>
        <end position="528"/>
    </location>
</feature>
<evidence type="ECO:0000259" key="5">
    <source>
        <dbReference type="Pfam" id="PF00501"/>
    </source>
</evidence>
<dbReference type="Gene3D" id="3.40.50.12780">
    <property type="entry name" value="N-terminal domain of ligase-like"/>
    <property type="match status" value="1"/>
</dbReference>
<dbReference type="SUPFAM" id="SSF56801">
    <property type="entry name" value="Acetyl-CoA synthetase-like"/>
    <property type="match status" value="1"/>
</dbReference>
<evidence type="ECO:0000256" key="3">
    <source>
        <dbReference type="ARBA" id="ARBA00022832"/>
    </source>
</evidence>
<name>A0ABP3QYR6_9PROT</name>
<dbReference type="RefSeq" id="WP_343897444.1">
    <property type="nucleotide sequence ID" value="NZ_BAAAFZ010000072.1"/>
</dbReference>
<dbReference type="InterPro" id="IPR000873">
    <property type="entry name" value="AMP-dep_synth/lig_dom"/>
</dbReference>
<dbReference type="InterPro" id="IPR020845">
    <property type="entry name" value="AMP-binding_CS"/>
</dbReference>
<dbReference type="Gene3D" id="3.30.300.30">
    <property type="match status" value="1"/>
</dbReference>
<dbReference type="Proteomes" id="UP001501588">
    <property type="component" value="Unassembled WGS sequence"/>
</dbReference>
<dbReference type="NCBIfam" id="NF006020">
    <property type="entry name" value="PRK08162.1"/>
    <property type="match status" value="1"/>
</dbReference>
<dbReference type="InterPro" id="IPR045851">
    <property type="entry name" value="AMP-bd_C_sf"/>
</dbReference>
<dbReference type="PROSITE" id="PS00455">
    <property type="entry name" value="AMP_BINDING"/>
    <property type="match status" value="1"/>
</dbReference>
<dbReference type="CDD" id="cd12118">
    <property type="entry name" value="ttLC_FACS_AEE21_like"/>
    <property type="match status" value="1"/>
</dbReference>
<keyword evidence="4" id="KW-0443">Lipid metabolism</keyword>
<accession>A0ABP3QYR6</accession>
<proteinExistence type="inferred from homology"/>
<dbReference type="Pfam" id="PF13193">
    <property type="entry name" value="AMP-binding_C"/>
    <property type="match status" value="1"/>
</dbReference>
<sequence length="541" mass="58851">MDFDTGLERCPANHQPLTPLLFLERAGAVFPDHTAVVHGALRRSYRELRDRCRRLASALAERGIGRGDVVAALLPNIPEMVEAHYGVPMAGAVLNTINTRLDADTIAYILGHGEAKAVIVDREFAPLLRAALAIAGVSPLLVEVDDPEAPEAARADTLGGLGYEALLAEGDPGFAWEMPRDEWDAITLNYTSGTTGRPKGVVYHHRGAQLLATGNVLSAGMGRHPVYLWTLPMFHCNGWCFPWTVCAVAGTHVCLRAVRGEAMWRLMAEHGVSHMCGAPVVMAALLDTPEEQKRALPRQVQFVVAGAPPPEAVLARMREAGFNVLHVYGLTECYGPAVVNEWHAEWDALPPPEQAKLMARQGVRYLALEDLQVMDPAAMAPVPADGVAMGEVMMRGNVVMKGYLKDREATEKAFAGGWFRTGDLAVRYPDGYVQLRDRSKDIIISGGENISSIEVEDRLYRHPAVAMAAVVAKPDDKWGEVPCAFVELKPGASATEAELIAFCREGLAGFKAPKQVVFTELPRTSTGKIQKHVLRTRIRPG</sequence>
<comment type="similarity">
    <text evidence="1">Belongs to the ATP-dependent AMP-binding enzyme family.</text>
</comment>
<dbReference type="EMBL" id="BAAAFZ010000072">
    <property type="protein sequence ID" value="GAA0600154.1"/>
    <property type="molecule type" value="Genomic_DNA"/>
</dbReference>
<dbReference type="InterPro" id="IPR042099">
    <property type="entry name" value="ANL_N_sf"/>
</dbReference>
<evidence type="ECO:0000259" key="6">
    <source>
        <dbReference type="Pfam" id="PF13193"/>
    </source>
</evidence>
<evidence type="ECO:0000313" key="7">
    <source>
        <dbReference type="EMBL" id="GAA0600154.1"/>
    </source>
</evidence>
<reference evidence="8" key="1">
    <citation type="journal article" date="2019" name="Int. J. Syst. Evol. Microbiol.">
        <title>The Global Catalogue of Microorganisms (GCM) 10K type strain sequencing project: providing services to taxonomists for standard genome sequencing and annotation.</title>
        <authorList>
            <consortium name="The Broad Institute Genomics Platform"/>
            <consortium name="The Broad Institute Genome Sequencing Center for Infectious Disease"/>
            <person name="Wu L."/>
            <person name="Ma J."/>
        </authorList>
    </citation>
    <scope>NUCLEOTIDE SEQUENCE [LARGE SCALE GENOMIC DNA]</scope>
    <source>
        <strain evidence="8">JCM 9933</strain>
    </source>
</reference>
<evidence type="ECO:0000313" key="8">
    <source>
        <dbReference type="Proteomes" id="UP001501588"/>
    </source>
</evidence>
<dbReference type="Pfam" id="PF00501">
    <property type="entry name" value="AMP-binding"/>
    <property type="match status" value="1"/>
</dbReference>
<keyword evidence="2" id="KW-0436">Ligase</keyword>